<evidence type="ECO:0000313" key="5">
    <source>
        <dbReference type="Proteomes" id="UP000652430"/>
    </source>
</evidence>
<dbReference type="Proteomes" id="UP000652430">
    <property type="component" value="Unassembled WGS sequence"/>
</dbReference>
<feature type="signal peptide" evidence="2">
    <location>
        <begin position="1"/>
        <end position="30"/>
    </location>
</feature>
<dbReference type="Pfam" id="PF00326">
    <property type="entry name" value="Peptidase_S9"/>
    <property type="match status" value="1"/>
</dbReference>
<evidence type="ECO:0000259" key="3">
    <source>
        <dbReference type="Pfam" id="PF00326"/>
    </source>
</evidence>
<evidence type="ECO:0000256" key="2">
    <source>
        <dbReference type="SAM" id="SignalP"/>
    </source>
</evidence>
<feature type="domain" description="Peptidase S9 prolyl oligopeptidase catalytic" evidence="3">
    <location>
        <begin position="177"/>
        <end position="304"/>
    </location>
</feature>
<keyword evidence="4" id="KW-0858">Xylan degradation</keyword>
<keyword evidence="4" id="KW-0326">Glycosidase</keyword>
<reference evidence="5" key="1">
    <citation type="journal article" date="2019" name="Int. J. Syst. Evol. Microbiol.">
        <title>The Global Catalogue of Microorganisms (GCM) 10K type strain sequencing project: providing services to taxonomists for standard genome sequencing and annotation.</title>
        <authorList>
            <consortium name="The Broad Institute Genomics Platform"/>
            <consortium name="The Broad Institute Genome Sequencing Center for Infectious Disease"/>
            <person name="Wu L."/>
            <person name="Ma J."/>
        </authorList>
    </citation>
    <scope>NUCLEOTIDE SEQUENCE [LARGE SCALE GENOMIC DNA]</scope>
    <source>
        <strain evidence="5">CGMCC 1.8957</strain>
    </source>
</reference>
<dbReference type="GO" id="GO:0016798">
    <property type="term" value="F:hydrolase activity, acting on glycosyl bonds"/>
    <property type="evidence" value="ECO:0007669"/>
    <property type="project" value="UniProtKB-KW"/>
</dbReference>
<comment type="caution">
    <text evidence="4">The sequence shown here is derived from an EMBL/GenBank/DDBJ whole genome shotgun (WGS) entry which is preliminary data.</text>
</comment>
<proteinExistence type="predicted"/>
<sequence>MMPMHRGLAAGLIAALGLAAGALASSTAPAEPVAVRTVGVWQPPAGTKQVPLWPHGAPDMAGFALPPEHRETSTNPHRFEGRPVTGVFNVSTPTLTLFRPGRPGSGAAMLVFPGGGFQVLAIDLEGTEICDWMTAKGIICILVKYRVPKTDTYGDGDCHCQVTPKVLRALQDAQRAIRTVRARAAEFGVNPAKIGVIGFSAGGYLVAQTSNIFTPAYRPVDAIDRVSSRPDFAIAAYPGHLCMRDTGFNPTIRVTKRTPPTFIVQNWDDRTDAVCNSTMYARALDAAGVPAELHLFAKGDHAFALRRTGHPVDMWPSLAERWLHEIGIL</sequence>
<dbReference type="RefSeq" id="WP_229839177.1">
    <property type="nucleotide sequence ID" value="NZ_BNAQ01000001.1"/>
</dbReference>
<dbReference type="GO" id="GO:0045493">
    <property type="term" value="P:xylan catabolic process"/>
    <property type="evidence" value="ECO:0007669"/>
    <property type="project" value="UniProtKB-KW"/>
</dbReference>
<dbReference type="Gene3D" id="3.40.50.1820">
    <property type="entry name" value="alpha/beta hydrolase"/>
    <property type="match status" value="1"/>
</dbReference>
<keyword evidence="5" id="KW-1185">Reference proteome</keyword>
<feature type="chain" id="PRO_5045944735" evidence="2">
    <location>
        <begin position="31"/>
        <end position="329"/>
    </location>
</feature>
<dbReference type="InterPro" id="IPR029058">
    <property type="entry name" value="AB_hydrolase_fold"/>
</dbReference>
<name>A0ABQ3LA27_9SPHN</name>
<dbReference type="SUPFAM" id="SSF53474">
    <property type="entry name" value="alpha/beta-Hydrolases"/>
    <property type="match status" value="1"/>
</dbReference>
<keyword evidence="4" id="KW-0624">Polysaccharide degradation</keyword>
<dbReference type="EMBL" id="BNAQ01000001">
    <property type="protein sequence ID" value="GHH08205.1"/>
    <property type="molecule type" value="Genomic_DNA"/>
</dbReference>
<accession>A0ABQ3LA27</accession>
<dbReference type="PANTHER" id="PTHR48081">
    <property type="entry name" value="AB HYDROLASE SUPERFAMILY PROTEIN C4A8.06C"/>
    <property type="match status" value="1"/>
</dbReference>
<keyword evidence="4" id="KW-0119">Carbohydrate metabolism</keyword>
<evidence type="ECO:0000256" key="1">
    <source>
        <dbReference type="ARBA" id="ARBA00022801"/>
    </source>
</evidence>
<keyword evidence="1 4" id="KW-0378">Hydrolase</keyword>
<evidence type="ECO:0000313" key="4">
    <source>
        <dbReference type="EMBL" id="GHH08205.1"/>
    </source>
</evidence>
<dbReference type="InterPro" id="IPR050300">
    <property type="entry name" value="GDXG_lipolytic_enzyme"/>
</dbReference>
<keyword evidence="2" id="KW-0732">Signal</keyword>
<dbReference type="InterPro" id="IPR001375">
    <property type="entry name" value="Peptidase_S9_cat"/>
</dbReference>
<organism evidence="4 5">
    <name type="scientific">Sphingomonas glacialis</name>
    <dbReference type="NCBI Taxonomy" id="658225"/>
    <lineage>
        <taxon>Bacteria</taxon>
        <taxon>Pseudomonadati</taxon>
        <taxon>Pseudomonadota</taxon>
        <taxon>Alphaproteobacteria</taxon>
        <taxon>Sphingomonadales</taxon>
        <taxon>Sphingomonadaceae</taxon>
        <taxon>Sphingomonas</taxon>
    </lineage>
</organism>
<protein>
    <submittedName>
        <fullName evidence="4">Xylanase</fullName>
    </submittedName>
</protein>
<dbReference type="PANTHER" id="PTHR48081:SF6">
    <property type="entry name" value="PEPTIDASE S9 PROLYL OLIGOPEPTIDASE CATALYTIC DOMAIN-CONTAINING PROTEIN"/>
    <property type="match status" value="1"/>
</dbReference>
<gene>
    <name evidence="4" type="primary">xynB</name>
    <name evidence="4" type="ORF">GCM10008023_03220</name>
</gene>